<evidence type="ECO:0000313" key="2">
    <source>
        <dbReference type="EMBL" id="BBI33593.1"/>
    </source>
</evidence>
<dbReference type="RefSeq" id="WP_130609538.1">
    <property type="nucleotide sequence ID" value="NZ_AP019400.1"/>
</dbReference>
<dbReference type="EMBL" id="AP019400">
    <property type="protein sequence ID" value="BBI33593.1"/>
    <property type="molecule type" value="Genomic_DNA"/>
</dbReference>
<dbReference type="OrthoDB" id="2786695at2"/>
<evidence type="ECO:0000259" key="1">
    <source>
        <dbReference type="Pfam" id="PF20283"/>
    </source>
</evidence>
<dbReference type="Proteomes" id="UP000289856">
    <property type="component" value="Chromosome"/>
</dbReference>
<feature type="domain" description="ABC-three component systems C-terminal" evidence="1">
    <location>
        <begin position="260"/>
        <end position="377"/>
    </location>
</feature>
<keyword evidence="3" id="KW-1185">Reference proteome</keyword>
<dbReference type="InterPro" id="IPR046913">
    <property type="entry name" value="ABC-3C_CTD7"/>
</dbReference>
<organism evidence="2 3">
    <name type="scientific">Cohnella abietis</name>
    <dbReference type="NCBI Taxonomy" id="2507935"/>
    <lineage>
        <taxon>Bacteria</taxon>
        <taxon>Bacillati</taxon>
        <taxon>Bacillota</taxon>
        <taxon>Bacilli</taxon>
        <taxon>Bacillales</taxon>
        <taxon>Paenibacillaceae</taxon>
        <taxon>Cohnella</taxon>
    </lineage>
</organism>
<evidence type="ECO:0000313" key="3">
    <source>
        <dbReference type="Proteomes" id="UP000289856"/>
    </source>
</evidence>
<name>A0A3T1D6A0_9BACL</name>
<dbReference type="KEGG" id="cohn:KCTCHS21_29920"/>
<proteinExistence type="predicted"/>
<gene>
    <name evidence="2" type="ORF">KCTCHS21_29920</name>
</gene>
<reference evidence="2 3" key="1">
    <citation type="submission" date="2019-01" db="EMBL/GenBank/DDBJ databases">
        <title>Complete genome sequence of Cohnella hallensis HS21 isolated from Korean fir (Abies koreana) rhizospheric soil.</title>
        <authorList>
            <person name="Jiang L."/>
            <person name="Kang S.W."/>
            <person name="Kim S."/>
            <person name="Jung J."/>
            <person name="Kim C.Y."/>
            <person name="Kim D.H."/>
            <person name="Kim S.W."/>
            <person name="Lee J."/>
        </authorList>
    </citation>
    <scope>NUCLEOTIDE SEQUENCE [LARGE SCALE GENOMIC DNA]</scope>
    <source>
        <strain evidence="2 3">HS21</strain>
    </source>
</reference>
<dbReference type="Pfam" id="PF20283">
    <property type="entry name" value="CTD7"/>
    <property type="match status" value="1"/>
</dbReference>
<accession>A0A3T1D6A0</accession>
<protein>
    <recommendedName>
        <fullName evidence="1">ABC-three component systems C-terminal domain-containing protein</fullName>
    </recommendedName>
</protein>
<dbReference type="AlphaFoldDB" id="A0A3T1D6A0"/>
<sequence>MKSNAPGQLLGFSIQFPRALYHLLRSAPKDVVCVEVFGDVATLKSDGEILAEEDKSSIVGNPLTDRSTDLWKTFSNWITAINSGLIDVERTKFLLYSNKSGREGIVNKFSSAQNQSDIQSAIEYTKKILSDLKPEQEIWNYYDFVINKNGILLTKIIHSFELQIGNGAGYDDVRIEIQRKHVPEGQIEFIMDSLNGWLQKVLNENIAARRSAIISWELFDRQFKLLFDRSRSRELIDFTMHYSKEHDKVQKQVKTRPLYLKQLEAIELTEEEILDAVSDYLRADVNLEKWIENETINEEIASDFEERLTKYWGNQRKRIKITDKQLDETEQGKLLLIECNSRQETIRDMTPPASTIPGTYHALADELLLGWHPNWERLYLKNKGG</sequence>